<gene>
    <name evidence="2" type="ORF">HB844_02905</name>
</gene>
<sequence>MSKKIHHISAFIKDFETSHYFYQDVLGYKFVKNTVNQANVKMRHLFYGDYAGSPGTLLTFFEIPRIGKSYNEKAYFGQVTLAVPKNSLNFWYERLNAYEVETERKENQLVFSDPDGLTFALSEVSEEITEQNATRHTDIPRNKQIIRILDVVYHVPDADKAKRFLAGFGVNEVTTRQTLSKEKTRFGRGTIDHVAYEAETKEELDALYTFAQTNDIEVEEYVDRGYFISLYVRDPFGLRIEFANVTPGFTLDEPVDELGTHFSLPPFLEPRRTEIETYFGGKIK</sequence>
<dbReference type="InterPro" id="IPR052537">
    <property type="entry name" value="Extradiol_RC_dioxygenase"/>
</dbReference>
<reference evidence="2 3" key="1">
    <citation type="submission" date="2020-03" db="EMBL/GenBank/DDBJ databases">
        <title>Soil Listeria distribution.</title>
        <authorList>
            <person name="Liao J."/>
            <person name="Wiedmann M."/>
        </authorList>
    </citation>
    <scope>NUCLEOTIDE SEQUENCE [LARGE SCALE GENOMIC DNA]</scope>
    <source>
        <strain evidence="2 3">FSL L7-1645</strain>
    </source>
</reference>
<evidence type="ECO:0000259" key="1">
    <source>
        <dbReference type="PROSITE" id="PS51819"/>
    </source>
</evidence>
<accession>A0A841YC12</accession>
<protein>
    <submittedName>
        <fullName evidence="2">Glyoxalase</fullName>
    </submittedName>
</protein>
<feature type="domain" description="VOC" evidence="1">
    <location>
        <begin position="4"/>
        <end position="124"/>
    </location>
</feature>
<organism evidence="2 3">
    <name type="scientific">Listeria fleischmannii</name>
    <dbReference type="NCBI Taxonomy" id="1069827"/>
    <lineage>
        <taxon>Bacteria</taxon>
        <taxon>Bacillati</taxon>
        <taxon>Bacillota</taxon>
        <taxon>Bacilli</taxon>
        <taxon>Bacillales</taxon>
        <taxon>Listeriaceae</taxon>
        <taxon>Listeria</taxon>
    </lineage>
</organism>
<dbReference type="PROSITE" id="PS51819">
    <property type="entry name" value="VOC"/>
    <property type="match status" value="1"/>
</dbReference>
<dbReference type="PANTHER" id="PTHR36110:SF4">
    <property type="entry name" value="RING-CLEAVING DIOXYGENASE MHQA-RELATED"/>
    <property type="match status" value="1"/>
</dbReference>
<dbReference type="RefSeq" id="WP_115095498.1">
    <property type="nucleotide sequence ID" value="NZ_JAARPY010000002.1"/>
</dbReference>
<evidence type="ECO:0000313" key="2">
    <source>
        <dbReference type="EMBL" id="MBC1397813.1"/>
    </source>
</evidence>
<dbReference type="Gene3D" id="3.10.180.10">
    <property type="entry name" value="2,3-Dihydroxybiphenyl 1,2-Dioxygenase, domain 1"/>
    <property type="match status" value="2"/>
</dbReference>
<comment type="caution">
    <text evidence="2">The sequence shown here is derived from an EMBL/GenBank/DDBJ whole genome shotgun (WGS) entry which is preliminary data.</text>
</comment>
<dbReference type="InterPro" id="IPR029068">
    <property type="entry name" value="Glyas_Bleomycin-R_OHBP_Dase"/>
</dbReference>
<name>A0A841YC12_9LIST</name>
<dbReference type="SUPFAM" id="SSF54593">
    <property type="entry name" value="Glyoxalase/Bleomycin resistance protein/Dihydroxybiphenyl dioxygenase"/>
    <property type="match status" value="1"/>
</dbReference>
<dbReference type="Pfam" id="PF00903">
    <property type="entry name" value="Glyoxalase"/>
    <property type="match status" value="2"/>
</dbReference>
<dbReference type="InterPro" id="IPR037523">
    <property type="entry name" value="VOC_core"/>
</dbReference>
<dbReference type="InterPro" id="IPR004360">
    <property type="entry name" value="Glyas_Fos-R_dOase_dom"/>
</dbReference>
<dbReference type="PANTHER" id="PTHR36110">
    <property type="entry name" value="RING-CLEAVING DIOXYGENASE MHQE-RELATED"/>
    <property type="match status" value="1"/>
</dbReference>
<dbReference type="AlphaFoldDB" id="A0A841YC12"/>
<proteinExistence type="predicted"/>
<dbReference type="Proteomes" id="UP000571128">
    <property type="component" value="Unassembled WGS sequence"/>
</dbReference>
<dbReference type="EMBL" id="JAARPY010000002">
    <property type="protein sequence ID" value="MBC1397813.1"/>
    <property type="molecule type" value="Genomic_DNA"/>
</dbReference>
<evidence type="ECO:0000313" key="3">
    <source>
        <dbReference type="Proteomes" id="UP000571128"/>
    </source>
</evidence>